<dbReference type="Gene3D" id="2.60.120.260">
    <property type="entry name" value="Galactose-binding domain-like"/>
    <property type="match status" value="1"/>
</dbReference>
<comment type="caution">
    <text evidence="1">The sequence shown here is derived from an EMBL/GenBank/DDBJ whole genome shotgun (WGS) entry which is preliminary data.</text>
</comment>
<proteinExistence type="predicted"/>
<name>W1X7P1_9ZZZZ</name>
<dbReference type="GO" id="GO:0016787">
    <property type="term" value="F:hydrolase activity"/>
    <property type="evidence" value="ECO:0007669"/>
    <property type="project" value="UniProtKB-KW"/>
</dbReference>
<dbReference type="EMBL" id="AZMM01017493">
    <property type="protein sequence ID" value="ETJ26181.1"/>
    <property type="molecule type" value="Genomic_DNA"/>
</dbReference>
<sequence>MQLFVDGNRIKTQYQTEIGEDILVSQQKQSTHLLDILMENM</sequence>
<accession>W1X7P1</accession>
<organism evidence="1">
    <name type="scientific">human gut metagenome</name>
    <dbReference type="NCBI Taxonomy" id="408170"/>
    <lineage>
        <taxon>unclassified sequences</taxon>
        <taxon>metagenomes</taxon>
        <taxon>organismal metagenomes</taxon>
    </lineage>
</organism>
<keyword evidence="1" id="KW-0378">Hydrolase</keyword>
<protein>
    <submittedName>
        <fullName evidence="1">Glycosyl hydrolase family 35</fullName>
    </submittedName>
</protein>
<feature type="non-terminal residue" evidence="1">
    <location>
        <position position="41"/>
    </location>
</feature>
<evidence type="ECO:0000313" key="1">
    <source>
        <dbReference type="EMBL" id="ETJ26181.1"/>
    </source>
</evidence>
<gene>
    <name evidence="1" type="ORF">Q604_UNBC17493G0001</name>
</gene>
<dbReference type="AlphaFoldDB" id="W1X7P1"/>
<reference evidence="1" key="1">
    <citation type="submission" date="2013-12" db="EMBL/GenBank/DDBJ databases">
        <title>A Varibaculum cambriense genome reconstructed from a premature infant gut community with otherwise low bacterial novelty that shifts toward anaerobic metabolism during the third week of life.</title>
        <authorList>
            <person name="Brown C.T."/>
            <person name="Sharon I."/>
            <person name="Thomas B.C."/>
            <person name="Castelle C.J."/>
            <person name="Morowitz M.J."/>
            <person name="Banfield J.F."/>
        </authorList>
    </citation>
    <scope>NUCLEOTIDE SEQUENCE</scope>
</reference>